<feature type="region of interest" description="Disordered" evidence="1">
    <location>
        <begin position="18"/>
        <end position="40"/>
    </location>
</feature>
<gene>
    <name evidence="2" type="ORF">X975_01467</name>
</gene>
<dbReference type="OMA" id="WSPRKQS"/>
<evidence type="ECO:0000313" key="2">
    <source>
        <dbReference type="EMBL" id="KFM59863.1"/>
    </source>
</evidence>
<accession>A0A087T424</accession>
<sequence length="250" mass="28562">MPTVRQILLAISNLLADEPQPPRRRRRRHNSARHNNRNRQGAGGLVITFRDLFTPGALNFILDDLDGSRRTPKKDKGNSSSFKQNCIKSSVRHCDSLAQSCCATIFSGTVSREMLATRTNAVACEEETTPLLPNDEGPFFRGELCEFLVPMPLVPYRERRGPLAVLKNKFRKEREIVTVTLTTEDEDKTVQKLRKALKWSPKKQELASFSVPLPNEDKHKAVAVVQNAVNRVKEEQLMKKKRKFFRISFF</sequence>
<dbReference type="Proteomes" id="UP000054359">
    <property type="component" value="Unassembled WGS sequence"/>
</dbReference>
<feature type="compositionally biased region" description="Basic residues" evidence="1">
    <location>
        <begin position="22"/>
        <end position="37"/>
    </location>
</feature>
<feature type="compositionally biased region" description="Basic and acidic residues" evidence="1">
    <location>
        <begin position="66"/>
        <end position="77"/>
    </location>
</feature>
<reference evidence="2 3" key="1">
    <citation type="submission" date="2013-11" db="EMBL/GenBank/DDBJ databases">
        <title>Genome sequencing of Stegodyphus mimosarum.</title>
        <authorList>
            <person name="Bechsgaard J."/>
        </authorList>
    </citation>
    <scope>NUCLEOTIDE SEQUENCE [LARGE SCALE GENOMIC DNA]</scope>
</reference>
<protein>
    <submittedName>
        <fullName evidence="2">Uncharacterized protein</fullName>
    </submittedName>
</protein>
<dbReference type="AlphaFoldDB" id="A0A087T424"/>
<dbReference type="OrthoDB" id="6430058at2759"/>
<organism evidence="2 3">
    <name type="scientific">Stegodyphus mimosarum</name>
    <name type="common">African social velvet spider</name>
    <dbReference type="NCBI Taxonomy" id="407821"/>
    <lineage>
        <taxon>Eukaryota</taxon>
        <taxon>Metazoa</taxon>
        <taxon>Ecdysozoa</taxon>
        <taxon>Arthropoda</taxon>
        <taxon>Chelicerata</taxon>
        <taxon>Arachnida</taxon>
        <taxon>Araneae</taxon>
        <taxon>Araneomorphae</taxon>
        <taxon>Entelegynae</taxon>
        <taxon>Eresoidea</taxon>
        <taxon>Eresidae</taxon>
        <taxon>Stegodyphus</taxon>
    </lineage>
</organism>
<dbReference type="EMBL" id="KK113308">
    <property type="protein sequence ID" value="KFM59863.1"/>
    <property type="molecule type" value="Genomic_DNA"/>
</dbReference>
<evidence type="ECO:0000256" key="1">
    <source>
        <dbReference type="SAM" id="MobiDB-lite"/>
    </source>
</evidence>
<feature type="non-terminal residue" evidence="2">
    <location>
        <position position="250"/>
    </location>
</feature>
<keyword evidence="3" id="KW-1185">Reference proteome</keyword>
<name>A0A087T424_STEMI</name>
<evidence type="ECO:0000313" key="3">
    <source>
        <dbReference type="Proteomes" id="UP000054359"/>
    </source>
</evidence>
<proteinExistence type="predicted"/>
<feature type="region of interest" description="Disordered" evidence="1">
    <location>
        <begin position="64"/>
        <end position="83"/>
    </location>
</feature>